<feature type="domain" description="Methyltransferase" evidence="2">
    <location>
        <begin position="45"/>
        <end position="135"/>
    </location>
</feature>
<reference evidence="3 4" key="1">
    <citation type="submission" date="2014-12" db="EMBL/GenBank/DDBJ databases">
        <title>Mercury Reductase activity and rhizosphere competence traits in the genome of root associated Photobacterium halotolerans MELD1.</title>
        <authorList>
            <person name="Mathew D.C."/>
            <person name="Huang C.-C."/>
        </authorList>
    </citation>
    <scope>NUCLEOTIDE SEQUENCE [LARGE SCALE GENOMIC DNA]</scope>
    <source>
        <strain evidence="3 4">MELD1</strain>
    </source>
</reference>
<dbReference type="RefSeq" id="WP_046219736.1">
    <property type="nucleotide sequence ID" value="NZ_JWYV01000003.1"/>
</dbReference>
<protein>
    <submittedName>
        <fullName evidence="3">SAM-dependent methyltransferase</fullName>
    </submittedName>
</protein>
<dbReference type="GO" id="GO:0008168">
    <property type="term" value="F:methyltransferase activity"/>
    <property type="evidence" value="ECO:0007669"/>
    <property type="project" value="UniProtKB-KW"/>
</dbReference>
<dbReference type="Pfam" id="PF13649">
    <property type="entry name" value="Methyltransf_25"/>
    <property type="match status" value="1"/>
</dbReference>
<sequence>MSANALYTDLSGYYDLMCVDIDYQAQSHCIRRLHQLFGNKGNTHLDLACGTGPHVRHFIDYGYQSSGLDINQPMLDIAATRCPEAQFTLQNMSDFNITSQVDLITCFLYSIHYSDGIEKLKDCIASVHSALSDQGMFCFNVVDKDKINNDLFVRHSAQHDGSHFTFHSGWHYCGHGEKQSLKLSIEKSTADETHRWHDEHPMVAVTIKQLKEILKPYFEVHVFEHDYEKIIPWDNNSGNALFACVKI</sequence>
<dbReference type="OrthoDB" id="5800887at2"/>
<dbReference type="SUPFAM" id="SSF53335">
    <property type="entry name" value="S-adenosyl-L-methionine-dependent methyltransferases"/>
    <property type="match status" value="1"/>
</dbReference>
<dbReference type="Proteomes" id="UP000033633">
    <property type="component" value="Unassembled WGS sequence"/>
</dbReference>
<accession>A0A0F5VF35</accession>
<dbReference type="AlphaFoldDB" id="A0A0F5VF35"/>
<dbReference type="EMBL" id="JWYV01000003">
    <property type="protein sequence ID" value="KKD00668.1"/>
    <property type="molecule type" value="Genomic_DNA"/>
</dbReference>
<evidence type="ECO:0000313" key="3">
    <source>
        <dbReference type="EMBL" id="KKD00668.1"/>
    </source>
</evidence>
<evidence type="ECO:0000313" key="4">
    <source>
        <dbReference type="Proteomes" id="UP000033633"/>
    </source>
</evidence>
<dbReference type="PANTHER" id="PTHR43861">
    <property type="entry name" value="TRANS-ACONITATE 2-METHYLTRANSFERASE-RELATED"/>
    <property type="match status" value="1"/>
</dbReference>
<dbReference type="Gene3D" id="3.40.50.150">
    <property type="entry name" value="Vaccinia Virus protein VP39"/>
    <property type="match status" value="1"/>
</dbReference>
<gene>
    <name evidence="3" type="ORF">KY46_06040</name>
</gene>
<keyword evidence="3" id="KW-0489">Methyltransferase</keyword>
<comment type="caution">
    <text evidence="3">The sequence shown here is derived from an EMBL/GenBank/DDBJ whole genome shotgun (WGS) entry which is preliminary data.</text>
</comment>
<organism evidence="3 4">
    <name type="scientific">Photobacterium halotolerans</name>
    <dbReference type="NCBI Taxonomy" id="265726"/>
    <lineage>
        <taxon>Bacteria</taxon>
        <taxon>Pseudomonadati</taxon>
        <taxon>Pseudomonadota</taxon>
        <taxon>Gammaproteobacteria</taxon>
        <taxon>Vibrionales</taxon>
        <taxon>Vibrionaceae</taxon>
        <taxon>Photobacterium</taxon>
    </lineage>
</organism>
<keyword evidence="1 3" id="KW-0808">Transferase</keyword>
<dbReference type="InterPro" id="IPR041698">
    <property type="entry name" value="Methyltransf_25"/>
</dbReference>
<dbReference type="STRING" id="265726.KY46_06040"/>
<dbReference type="PATRIC" id="fig|265726.11.peg.3109"/>
<dbReference type="GO" id="GO:0032259">
    <property type="term" value="P:methylation"/>
    <property type="evidence" value="ECO:0007669"/>
    <property type="project" value="UniProtKB-KW"/>
</dbReference>
<evidence type="ECO:0000259" key="2">
    <source>
        <dbReference type="Pfam" id="PF13649"/>
    </source>
</evidence>
<dbReference type="Gene3D" id="2.20.130.10">
    <property type="entry name" value="CAC2371-like domains"/>
    <property type="match status" value="1"/>
</dbReference>
<keyword evidence="4" id="KW-1185">Reference proteome</keyword>
<proteinExistence type="predicted"/>
<dbReference type="InterPro" id="IPR029063">
    <property type="entry name" value="SAM-dependent_MTases_sf"/>
</dbReference>
<name>A0A0F5VF35_9GAMM</name>
<evidence type="ECO:0000256" key="1">
    <source>
        <dbReference type="ARBA" id="ARBA00022679"/>
    </source>
</evidence>